<dbReference type="AlphaFoldDB" id="A0A839RI61"/>
<evidence type="ECO:0000256" key="2">
    <source>
        <dbReference type="SAM" id="Phobius"/>
    </source>
</evidence>
<evidence type="ECO:0000256" key="1">
    <source>
        <dbReference type="SAM" id="MobiDB-lite"/>
    </source>
</evidence>
<reference evidence="3 4" key="1">
    <citation type="submission" date="2020-08" db="EMBL/GenBank/DDBJ databases">
        <title>Sequencing the genomes of 1000 actinobacteria strains.</title>
        <authorList>
            <person name="Klenk H.-P."/>
        </authorList>
    </citation>
    <scope>NUCLEOTIDE SEQUENCE [LARGE SCALE GENOMIC DNA]</scope>
    <source>
        <strain evidence="3 4">DSM 45258</strain>
    </source>
</reference>
<accession>A0A839RI61</accession>
<organism evidence="3 4">
    <name type="scientific">Hoyosella altamirensis</name>
    <dbReference type="NCBI Taxonomy" id="616997"/>
    <lineage>
        <taxon>Bacteria</taxon>
        <taxon>Bacillati</taxon>
        <taxon>Actinomycetota</taxon>
        <taxon>Actinomycetes</taxon>
        <taxon>Mycobacteriales</taxon>
        <taxon>Hoyosellaceae</taxon>
        <taxon>Hoyosella</taxon>
    </lineage>
</organism>
<keyword evidence="2" id="KW-0472">Membrane</keyword>
<dbReference type="Proteomes" id="UP000567922">
    <property type="component" value="Unassembled WGS sequence"/>
</dbReference>
<keyword evidence="3" id="KW-0132">Cell division</keyword>
<name>A0A839RI61_9ACTN</name>
<gene>
    <name evidence="3" type="ORF">FHU29_000403</name>
</gene>
<feature type="region of interest" description="Disordered" evidence="1">
    <location>
        <begin position="135"/>
        <end position="160"/>
    </location>
</feature>
<proteinExistence type="predicted"/>
<keyword evidence="3" id="KW-0131">Cell cycle</keyword>
<keyword evidence="2" id="KW-0812">Transmembrane</keyword>
<dbReference type="InterPro" id="IPR007060">
    <property type="entry name" value="FtsL/DivIC"/>
</dbReference>
<dbReference type="GO" id="GO:0051301">
    <property type="term" value="P:cell division"/>
    <property type="evidence" value="ECO:0007669"/>
    <property type="project" value="UniProtKB-KW"/>
</dbReference>
<dbReference type="RefSeq" id="WP_183377449.1">
    <property type="nucleotide sequence ID" value="NZ_BDDI01000005.1"/>
</dbReference>
<sequence>MRSPAGSKLVRPSGGAADMGWSTRRTFILVLVAGALVLTLVMPLRTYFAQLGEARRISAEYEVVYAEVEELKQQKELQADPAYIRAEARERLGLVFPGETAYKVQFEDDPRSAQEDEVARPGSADPWYTQLWGELSVPRDQGPQREMNLPIAPIEPEAGP</sequence>
<evidence type="ECO:0000313" key="4">
    <source>
        <dbReference type="Proteomes" id="UP000567922"/>
    </source>
</evidence>
<comment type="caution">
    <text evidence="3">The sequence shown here is derived from an EMBL/GenBank/DDBJ whole genome shotgun (WGS) entry which is preliminary data.</text>
</comment>
<keyword evidence="4" id="KW-1185">Reference proteome</keyword>
<dbReference type="Pfam" id="PF04977">
    <property type="entry name" value="DivIC"/>
    <property type="match status" value="1"/>
</dbReference>
<feature type="transmembrane region" description="Helical" evidence="2">
    <location>
        <begin position="27"/>
        <end position="48"/>
    </location>
</feature>
<dbReference type="EMBL" id="JACHWS010000001">
    <property type="protein sequence ID" value="MBB3035969.1"/>
    <property type="molecule type" value="Genomic_DNA"/>
</dbReference>
<evidence type="ECO:0000313" key="3">
    <source>
        <dbReference type="EMBL" id="MBB3035969.1"/>
    </source>
</evidence>
<keyword evidence="2" id="KW-1133">Transmembrane helix</keyword>
<protein>
    <submittedName>
        <fullName evidence="3">Cell division protein FtsB</fullName>
    </submittedName>
</protein>